<keyword evidence="12 16" id="KW-0670">Pyruvate</keyword>
<dbReference type="InterPro" id="IPR040442">
    <property type="entry name" value="Pyrv_kinase-like_dom_sf"/>
</dbReference>
<evidence type="ECO:0000259" key="15">
    <source>
        <dbReference type="Pfam" id="PF02887"/>
    </source>
</evidence>
<dbReference type="InterPro" id="IPR036918">
    <property type="entry name" value="Pyrv_Knase_C_sf"/>
</dbReference>
<dbReference type="InterPro" id="IPR015806">
    <property type="entry name" value="Pyrv_Knase_insert_dom_sf"/>
</dbReference>
<sequence>MIKQDFNSGRARFNLFARIDPARPVKYHDHTEDSWPIAISIDLPNACIKTGCFVDDITEVYLEENDTIEITCNTKLWNMCSKDRIFMDDPYTFKLIQVGAEITLGSGKVILICTEVINEQRIMCKVHQKGSIGNLEFFCVRGIKHIKPPLSKYDLNMIEFAKEFSLDIIIMNSVRRTSVLDKVKALFKNCPTPHIISTICEQEGLDNIDDIIEASDGIILAREFLAYEILNKYQMSAIQMQISAKCRQKGKPFFISGNILDESLKKGMLVDRDVFDITNAAIDGTGFLLRHLDNPSHILVSMKILDSICKSVESVAMEKDFWRVLDEIKMPANAAEACCLACALAAKQTKSKVIVAPTVTGSTARHLARVAPEVLILTISSNPFTARKLQLYRGVIPLIYAEKARSKFEDEVNSRVSYAVSYCVKHNILKYKQTYVLLRRSTIYSGFPDQLSVRTVSSKFHIADAGLTSIDMENFIEMGLRIIRFRMTKLTHNDKIMLLAKFREASKVYCSKYGVENWPIAISIDVPNACIKTGSLNEELGVEEIILEENSKINVTCNKKYWNKCSKDLIFMDDPFTFPSIIPGTEITIGSGKVIMFCVQIINTEMIKCKIAQGGLIGELEAFCVRGIRHIKPALSNYDLKMIDFAKDYKLDVIILNSVRYPITITRVRNLFKNHRLPHIISTICEQEGLDNIDEIIEISDGIILAREFLAYEIVNQYRMAAIQMQISGKCKQRGKPFFVSGNILEESLKKGIITDRDLYDITNTAMDNTGFILKELRDPSHLLIAMDILDSVCRSVESTKRDEDFWRILDELKMPVNAAEACCQACALVARQTQSKVVIVPTVSGKTARCLSHIAPDVTIFTITSNPVTARKLQLYRGILSIIYNVNKDQSFDEAMGDRVNFAVCYCITRNILNYKDTYVVLRRSTMYSAYADNLSVGTVNTKSHTVLQCSSTKLLATLP</sequence>
<dbReference type="Proteomes" id="UP000053268">
    <property type="component" value="Unassembled WGS sequence"/>
</dbReference>
<feature type="domain" description="Pyruvate kinase C-terminal" evidence="15">
    <location>
        <begin position="821"/>
        <end position="929"/>
    </location>
</feature>
<dbReference type="Pfam" id="PF02887">
    <property type="entry name" value="PK_C"/>
    <property type="match status" value="2"/>
</dbReference>
<evidence type="ECO:0000256" key="13">
    <source>
        <dbReference type="RuleBase" id="RU000504"/>
    </source>
</evidence>
<dbReference type="STRING" id="66420.A0A194PD71"/>
<dbReference type="GO" id="GO:0004743">
    <property type="term" value="F:pyruvate kinase activity"/>
    <property type="evidence" value="ECO:0007669"/>
    <property type="project" value="UniProtKB-EC"/>
</dbReference>
<dbReference type="InterPro" id="IPR011037">
    <property type="entry name" value="Pyrv_Knase-like_insert_dom_sf"/>
</dbReference>
<keyword evidence="6" id="KW-0479">Metal-binding</keyword>
<comment type="similarity">
    <text evidence="3 13">Belongs to the pyruvate kinase family.</text>
</comment>
<evidence type="ECO:0000313" key="16">
    <source>
        <dbReference type="EMBL" id="KPI91276.1"/>
    </source>
</evidence>
<dbReference type="GO" id="GO:0000287">
    <property type="term" value="F:magnesium ion binding"/>
    <property type="evidence" value="ECO:0007669"/>
    <property type="project" value="InterPro"/>
</dbReference>
<dbReference type="GO" id="GO:0030955">
    <property type="term" value="F:potassium ion binding"/>
    <property type="evidence" value="ECO:0007669"/>
    <property type="project" value="InterPro"/>
</dbReference>
<dbReference type="InterPro" id="IPR015813">
    <property type="entry name" value="Pyrv/PenolPyrv_kinase-like_dom"/>
</dbReference>
<evidence type="ECO:0000256" key="1">
    <source>
        <dbReference type="ARBA" id="ARBA00001958"/>
    </source>
</evidence>
<reference evidence="16 17" key="1">
    <citation type="journal article" date="2015" name="Nat. Commun.">
        <title>Outbred genome sequencing and CRISPR/Cas9 gene editing in butterflies.</title>
        <authorList>
            <person name="Li X."/>
            <person name="Fan D."/>
            <person name="Zhang W."/>
            <person name="Liu G."/>
            <person name="Zhang L."/>
            <person name="Zhao L."/>
            <person name="Fang X."/>
            <person name="Chen L."/>
            <person name="Dong Y."/>
            <person name="Chen Y."/>
            <person name="Ding Y."/>
            <person name="Zhao R."/>
            <person name="Feng M."/>
            <person name="Zhu Y."/>
            <person name="Feng Y."/>
            <person name="Jiang X."/>
            <person name="Zhu D."/>
            <person name="Xiang H."/>
            <person name="Feng X."/>
            <person name="Li S."/>
            <person name="Wang J."/>
            <person name="Zhang G."/>
            <person name="Kronforst M.R."/>
            <person name="Wang W."/>
        </authorList>
    </citation>
    <scope>NUCLEOTIDE SEQUENCE [LARGE SCALE GENOMIC DNA]</scope>
    <source>
        <strain evidence="16">Ya'a_city_454_Px</strain>
        <tissue evidence="16">Whole body</tissue>
    </source>
</reference>
<keyword evidence="17" id="KW-1185">Reference proteome</keyword>
<dbReference type="SUPFAM" id="SSF52935">
    <property type="entry name" value="PK C-terminal domain-like"/>
    <property type="match status" value="2"/>
</dbReference>
<dbReference type="SUPFAM" id="SSF51621">
    <property type="entry name" value="Phosphoenolpyruvate/pyruvate domain"/>
    <property type="match status" value="2"/>
</dbReference>
<dbReference type="GO" id="GO:0016301">
    <property type="term" value="F:kinase activity"/>
    <property type="evidence" value="ECO:0007669"/>
    <property type="project" value="UniProtKB-KW"/>
</dbReference>
<evidence type="ECO:0000256" key="2">
    <source>
        <dbReference type="ARBA" id="ARBA00004997"/>
    </source>
</evidence>
<keyword evidence="8 13" id="KW-0418">Kinase</keyword>
<dbReference type="Gene3D" id="2.40.33.10">
    <property type="entry name" value="PK beta-barrel domain-like"/>
    <property type="match status" value="2"/>
</dbReference>
<dbReference type="Gene3D" id="3.40.1380.20">
    <property type="entry name" value="Pyruvate kinase, C-terminal domain"/>
    <property type="match status" value="2"/>
</dbReference>
<keyword evidence="11 13" id="KW-0324">Glycolysis</keyword>
<evidence type="ECO:0000256" key="8">
    <source>
        <dbReference type="ARBA" id="ARBA00022777"/>
    </source>
</evidence>
<comment type="catalytic activity">
    <reaction evidence="13">
        <text>pyruvate + ATP = phosphoenolpyruvate + ADP + H(+)</text>
        <dbReference type="Rhea" id="RHEA:18157"/>
        <dbReference type="ChEBI" id="CHEBI:15361"/>
        <dbReference type="ChEBI" id="CHEBI:15378"/>
        <dbReference type="ChEBI" id="CHEBI:30616"/>
        <dbReference type="ChEBI" id="CHEBI:58702"/>
        <dbReference type="ChEBI" id="CHEBI:456216"/>
        <dbReference type="EC" id="2.7.1.40"/>
    </reaction>
</comment>
<feature type="domain" description="Pyruvate kinase barrel" evidence="14">
    <location>
        <begin position="32"/>
        <end position="286"/>
    </location>
</feature>
<dbReference type="InterPro" id="IPR015795">
    <property type="entry name" value="Pyrv_Knase_C"/>
</dbReference>
<evidence type="ECO:0000256" key="4">
    <source>
        <dbReference type="ARBA" id="ARBA00012142"/>
    </source>
</evidence>
<evidence type="ECO:0000256" key="12">
    <source>
        <dbReference type="ARBA" id="ARBA00023317"/>
    </source>
</evidence>
<organism evidence="16 17">
    <name type="scientific">Papilio xuthus</name>
    <name type="common">Asian swallowtail butterfly</name>
    <dbReference type="NCBI Taxonomy" id="66420"/>
    <lineage>
        <taxon>Eukaryota</taxon>
        <taxon>Metazoa</taxon>
        <taxon>Ecdysozoa</taxon>
        <taxon>Arthropoda</taxon>
        <taxon>Hexapoda</taxon>
        <taxon>Insecta</taxon>
        <taxon>Pterygota</taxon>
        <taxon>Neoptera</taxon>
        <taxon>Endopterygota</taxon>
        <taxon>Lepidoptera</taxon>
        <taxon>Glossata</taxon>
        <taxon>Ditrysia</taxon>
        <taxon>Papilionoidea</taxon>
        <taxon>Papilionidae</taxon>
        <taxon>Papilioninae</taxon>
        <taxon>Papilio</taxon>
    </lineage>
</organism>
<evidence type="ECO:0000256" key="11">
    <source>
        <dbReference type="ARBA" id="ARBA00023152"/>
    </source>
</evidence>
<dbReference type="InterPro" id="IPR001697">
    <property type="entry name" value="Pyr_Knase"/>
</dbReference>
<dbReference type="PRINTS" id="PR01050">
    <property type="entry name" value="PYRUVTKNASE"/>
</dbReference>
<dbReference type="EC" id="2.7.1.40" evidence="4 13"/>
<comment type="cofactor">
    <cofactor evidence="1">
        <name>K(+)</name>
        <dbReference type="ChEBI" id="CHEBI:29103"/>
    </cofactor>
</comment>
<dbReference type="PANTHER" id="PTHR11817">
    <property type="entry name" value="PYRUVATE KINASE"/>
    <property type="match status" value="1"/>
</dbReference>
<keyword evidence="5 13" id="KW-0808">Transferase</keyword>
<dbReference type="EMBL" id="KQ459606">
    <property type="protein sequence ID" value="KPI91276.1"/>
    <property type="molecule type" value="Genomic_DNA"/>
</dbReference>
<evidence type="ECO:0000256" key="10">
    <source>
        <dbReference type="ARBA" id="ARBA00022842"/>
    </source>
</evidence>
<evidence type="ECO:0000256" key="7">
    <source>
        <dbReference type="ARBA" id="ARBA00022741"/>
    </source>
</evidence>
<name>A0A194PD71_PAPXU</name>
<evidence type="ECO:0000313" key="17">
    <source>
        <dbReference type="Proteomes" id="UP000053268"/>
    </source>
</evidence>
<dbReference type="SUPFAM" id="SSF50800">
    <property type="entry name" value="PK beta-barrel domain-like"/>
    <property type="match status" value="2"/>
</dbReference>
<protein>
    <recommendedName>
        <fullName evidence="4 13">Pyruvate kinase</fullName>
        <ecNumber evidence="4 13">2.7.1.40</ecNumber>
    </recommendedName>
</protein>
<dbReference type="InterPro" id="IPR015793">
    <property type="entry name" value="Pyrv_Knase_brl"/>
</dbReference>
<dbReference type="AlphaFoldDB" id="A0A194PD71"/>
<accession>A0A194PD71</accession>
<evidence type="ECO:0000256" key="9">
    <source>
        <dbReference type="ARBA" id="ARBA00022840"/>
    </source>
</evidence>
<evidence type="ECO:0000256" key="6">
    <source>
        <dbReference type="ARBA" id="ARBA00022723"/>
    </source>
</evidence>
<dbReference type="Pfam" id="PF00224">
    <property type="entry name" value="PK"/>
    <property type="match status" value="2"/>
</dbReference>
<keyword evidence="9" id="KW-0067">ATP-binding</keyword>
<keyword evidence="7" id="KW-0547">Nucleotide-binding</keyword>
<dbReference type="Gene3D" id="3.20.20.60">
    <property type="entry name" value="Phosphoenolpyruvate-binding domains"/>
    <property type="match status" value="2"/>
</dbReference>
<feature type="domain" description="Pyruvate kinase barrel" evidence="14">
    <location>
        <begin position="471"/>
        <end position="772"/>
    </location>
</feature>
<keyword evidence="10 13" id="KW-0460">Magnesium</keyword>
<evidence type="ECO:0000256" key="5">
    <source>
        <dbReference type="ARBA" id="ARBA00022679"/>
    </source>
</evidence>
<feature type="domain" description="Pyruvate kinase C-terminal" evidence="15">
    <location>
        <begin position="336"/>
        <end position="442"/>
    </location>
</feature>
<proteinExistence type="inferred from homology"/>
<gene>
    <name evidence="16" type="ORF">RR46_14780</name>
</gene>
<comment type="pathway">
    <text evidence="2 13">Carbohydrate degradation; glycolysis; pyruvate from D-glyceraldehyde 3-phosphate: step 5/5.</text>
</comment>
<dbReference type="GO" id="GO:0005524">
    <property type="term" value="F:ATP binding"/>
    <property type="evidence" value="ECO:0007669"/>
    <property type="project" value="UniProtKB-KW"/>
</dbReference>
<evidence type="ECO:0000259" key="14">
    <source>
        <dbReference type="Pfam" id="PF00224"/>
    </source>
</evidence>
<dbReference type="UniPathway" id="UPA00109">
    <property type="reaction ID" value="UER00188"/>
</dbReference>
<evidence type="ECO:0000256" key="3">
    <source>
        <dbReference type="ARBA" id="ARBA00008663"/>
    </source>
</evidence>